<evidence type="ECO:0000313" key="4">
    <source>
        <dbReference type="EMBL" id="KAK6183740.1"/>
    </source>
</evidence>
<organism evidence="4 5">
    <name type="scientific">Patella caerulea</name>
    <name type="common">Rayed Mediterranean limpet</name>
    <dbReference type="NCBI Taxonomy" id="87958"/>
    <lineage>
        <taxon>Eukaryota</taxon>
        <taxon>Metazoa</taxon>
        <taxon>Spiralia</taxon>
        <taxon>Lophotrochozoa</taxon>
        <taxon>Mollusca</taxon>
        <taxon>Gastropoda</taxon>
        <taxon>Patellogastropoda</taxon>
        <taxon>Patelloidea</taxon>
        <taxon>Patellidae</taxon>
        <taxon>Patella</taxon>
    </lineage>
</organism>
<dbReference type="Gene3D" id="1.10.10.970">
    <property type="entry name" value="RNA 2'-phosphotransferase, Tpt1/KptA family, N-terminal domain"/>
    <property type="match status" value="1"/>
</dbReference>
<dbReference type="InterPro" id="IPR042080">
    <property type="entry name" value="RNA_2'-PTrans_N"/>
</dbReference>
<dbReference type="PANTHER" id="PTHR13318:SF95">
    <property type="entry name" value="F-BOX PROTEIN YLR352W"/>
    <property type="match status" value="1"/>
</dbReference>
<dbReference type="SUPFAM" id="SSF56399">
    <property type="entry name" value="ADP-ribosylation"/>
    <property type="match status" value="1"/>
</dbReference>
<comment type="function">
    <text evidence="1">Catalyzes the last step of tRNA splicing, the transfer of the splice junction 2'-phosphate from ligated tRNA to NAD to produce ADP-ribose 1''-2'' cyclic phosphate.</text>
</comment>
<dbReference type="Proteomes" id="UP001347796">
    <property type="component" value="Unassembled WGS sequence"/>
</dbReference>
<dbReference type="InterPro" id="IPR002745">
    <property type="entry name" value="Ptrans_KptA/Tpt1"/>
</dbReference>
<keyword evidence="5" id="KW-1185">Reference proteome</keyword>
<dbReference type="Gene3D" id="3.80.10.10">
    <property type="entry name" value="Ribonuclease Inhibitor"/>
    <property type="match status" value="1"/>
</dbReference>
<accession>A0AAN8JXD7</accession>
<dbReference type="GO" id="GO:0019005">
    <property type="term" value="C:SCF ubiquitin ligase complex"/>
    <property type="evidence" value="ECO:0007669"/>
    <property type="project" value="TreeGrafter"/>
</dbReference>
<dbReference type="GO" id="GO:0031146">
    <property type="term" value="P:SCF-dependent proteasomal ubiquitin-dependent protein catabolic process"/>
    <property type="evidence" value="ECO:0007669"/>
    <property type="project" value="TreeGrafter"/>
</dbReference>
<comment type="catalytic activity">
    <reaction evidence="3">
        <text>2'-phospho-[ligated tRNA] + NAD(+) = mature tRNA + ADP-alpha-D-ribose 1'',2''-cyclic phosphate + nicotinamide</text>
        <dbReference type="Rhea" id="RHEA:23324"/>
        <dbReference type="Rhea" id="RHEA-COMP:11106"/>
        <dbReference type="Rhea" id="RHEA-COMP:11107"/>
        <dbReference type="ChEBI" id="CHEBI:17154"/>
        <dbReference type="ChEBI" id="CHEBI:57540"/>
        <dbReference type="ChEBI" id="CHEBI:76596"/>
        <dbReference type="ChEBI" id="CHEBI:82883"/>
        <dbReference type="ChEBI" id="CHEBI:85027"/>
        <dbReference type="EC" id="2.7.1.160"/>
    </reaction>
</comment>
<dbReference type="AlphaFoldDB" id="A0AAN8JXD7"/>
<dbReference type="InterPro" id="IPR032675">
    <property type="entry name" value="LRR_dom_sf"/>
</dbReference>
<dbReference type="GO" id="GO:0000215">
    <property type="term" value="F:tRNA 2'-phosphotransferase activity"/>
    <property type="evidence" value="ECO:0007669"/>
    <property type="project" value="UniProtKB-EC"/>
</dbReference>
<sequence>MSDRSARPTGGNHLSKEEVALRLSKRLCYILRYGAVKSGLHVNEHGFVPVEELIKLPMLKWHSKEEILQELSTSISTRNVNRFELLEQNGEILARAVYARNFEKAPVSTENQESQIDSLYDVCLQKIMDNLNDYDLSDFQDEHTIRIMIYRLKSQKKLNMKGLKVLLVPTLEHLDFEGLYLTENIFKLMWNNCPNLKELSLKNCGYIVTDTILIQILKKLPKIEILNVAFCNHLTDKTLETIVKYIPQIKELNLNKINNFSEEAIIKFLSSTHKLKRLDVYNLRTTEQGRVKILQYIRSHGIKFICREFENEDVAPEMPAYL</sequence>
<dbReference type="EC" id="2.7.1.160" evidence="2"/>
<dbReference type="InterPro" id="IPR006553">
    <property type="entry name" value="Leu-rich_rpt_Cys-con_subtyp"/>
</dbReference>
<evidence type="ECO:0000256" key="1">
    <source>
        <dbReference type="ARBA" id="ARBA00003343"/>
    </source>
</evidence>
<evidence type="ECO:0000313" key="5">
    <source>
        <dbReference type="Proteomes" id="UP001347796"/>
    </source>
</evidence>
<reference evidence="4 5" key="1">
    <citation type="submission" date="2024-01" db="EMBL/GenBank/DDBJ databases">
        <title>The genome of the rayed Mediterranean limpet Patella caerulea (Linnaeus, 1758).</title>
        <authorList>
            <person name="Anh-Thu Weber A."/>
            <person name="Halstead-Nussloch G."/>
        </authorList>
    </citation>
    <scope>NUCLEOTIDE SEQUENCE [LARGE SCALE GENOMIC DNA]</scope>
    <source>
        <strain evidence="4">AATW-2023a</strain>
        <tissue evidence="4">Whole specimen</tissue>
    </source>
</reference>
<protein>
    <recommendedName>
        <fullName evidence="2">2'-phosphotransferase</fullName>
        <ecNumber evidence="2">2.7.1.160</ecNumber>
    </recommendedName>
</protein>
<dbReference type="SUPFAM" id="SSF52047">
    <property type="entry name" value="RNI-like"/>
    <property type="match status" value="1"/>
</dbReference>
<evidence type="ECO:0000256" key="3">
    <source>
        <dbReference type="ARBA" id="ARBA00047949"/>
    </source>
</evidence>
<name>A0AAN8JXD7_PATCE</name>
<dbReference type="PANTHER" id="PTHR13318">
    <property type="entry name" value="PARTNER OF PAIRED, ISOFORM B-RELATED"/>
    <property type="match status" value="1"/>
</dbReference>
<evidence type="ECO:0000256" key="2">
    <source>
        <dbReference type="ARBA" id="ARBA00012007"/>
    </source>
</evidence>
<dbReference type="EMBL" id="JAZGQO010000006">
    <property type="protein sequence ID" value="KAK6183740.1"/>
    <property type="molecule type" value="Genomic_DNA"/>
</dbReference>
<proteinExistence type="predicted"/>
<comment type="caution">
    <text evidence="4">The sequence shown here is derived from an EMBL/GenBank/DDBJ whole genome shotgun (WGS) entry which is preliminary data.</text>
</comment>
<dbReference type="Pfam" id="PF01885">
    <property type="entry name" value="PTS_2-RNA"/>
    <property type="match status" value="1"/>
</dbReference>
<dbReference type="SMART" id="SM00367">
    <property type="entry name" value="LRR_CC"/>
    <property type="match status" value="3"/>
</dbReference>
<gene>
    <name evidence="4" type="ORF">SNE40_006348</name>
</gene>